<keyword evidence="1" id="KW-0472">Membrane</keyword>
<keyword evidence="1" id="KW-1133">Transmembrane helix</keyword>
<feature type="transmembrane region" description="Helical" evidence="1">
    <location>
        <begin position="183"/>
        <end position="203"/>
    </location>
</feature>
<feature type="transmembrane region" description="Helical" evidence="1">
    <location>
        <begin position="338"/>
        <end position="362"/>
    </location>
</feature>
<sequence>MKDTTEFIPTFYAISFLENAFYFPFYFFAVYGFALIFEYLQSRVPRRNIALNATLKTWVWALMFTLLPVLIIFAELFRYVVGSFIKDETLALTFRDSLARNLGEAVIQEYTTYFIFAVTNTLLVIIWTHTYHRRRRNTDEANASKTADAVTMALAVFLVELFFFIMDWIGFYNIGNYRTRVELIAVSRVASLLALFYFFVLALRTYRKIQKQYEEDREEIYSHTLTPDNIYQDLSVGPFKLHQRVLVFVSQYILFTIYDSAFLDIELKLQEQGLDQFTISRGNGWQGWVYYVTATMIMMVYVTNNGFSKSFKDSTKFWGTIMAFHWDPKNESPYKNRILIMICLFLDTTVNIQMQIVLVVIVPFVLSFGRQPVEFVLNLVAVFYVVELDDFPPMQKEPAPVYLHDGIFDSDNETIEDDDVFNNNPER</sequence>
<protein>
    <submittedName>
        <fullName evidence="2">Uncharacterized protein</fullName>
    </submittedName>
</protein>
<dbReference type="AlphaFoldDB" id="A0A7S4QYC7"/>
<name>A0A7S4QYC7_9STRA</name>
<accession>A0A7S4QYC7</accession>
<evidence type="ECO:0000313" key="2">
    <source>
        <dbReference type="EMBL" id="CAE4597711.1"/>
    </source>
</evidence>
<feature type="transmembrane region" description="Helical" evidence="1">
    <location>
        <begin position="245"/>
        <end position="265"/>
    </location>
</feature>
<feature type="transmembrane region" description="Helical" evidence="1">
    <location>
        <begin position="58"/>
        <end position="81"/>
    </location>
</feature>
<feature type="transmembrane region" description="Helical" evidence="1">
    <location>
        <begin position="285"/>
        <end position="302"/>
    </location>
</feature>
<keyword evidence="1" id="KW-0812">Transmembrane</keyword>
<organism evidence="2">
    <name type="scientific">Ditylum brightwellii</name>
    <dbReference type="NCBI Taxonomy" id="49249"/>
    <lineage>
        <taxon>Eukaryota</taxon>
        <taxon>Sar</taxon>
        <taxon>Stramenopiles</taxon>
        <taxon>Ochrophyta</taxon>
        <taxon>Bacillariophyta</taxon>
        <taxon>Mediophyceae</taxon>
        <taxon>Lithodesmiophycidae</taxon>
        <taxon>Lithodesmiales</taxon>
        <taxon>Lithodesmiaceae</taxon>
        <taxon>Ditylum</taxon>
    </lineage>
</organism>
<reference evidence="2" key="1">
    <citation type="submission" date="2021-01" db="EMBL/GenBank/DDBJ databases">
        <authorList>
            <person name="Corre E."/>
            <person name="Pelletier E."/>
            <person name="Niang G."/>
            <person name="Scheremetjew M."/>
            <person name="Finn R."/>
            <person name="Kale V."/>
            <person name="Holt S."/>
            <person name="Cochrane G."/>
            <person name="Meng A."/>
            <person name="Brown T."/>
            <person name="Cohen L."/>
        </authorList>
    </citation>
    <scope>NUCLEOTIDE SEQUENCE</scope>
    <source>
        <strain evidence="2">GSO104</strain>
    </source>
</reference>
<feature type="transmembrane region" description="Helical" evidence="1">
    <location>
        <begin position="110"/>
        <end position="128"/>
    </location>
</feature>
<evidence type="ECO:0000256" key="1">
    <source>
        <dbReference type="SAM" id="Phobius"/>
    </source>
</evidence>
<feature type="transmembrane region" description="Helical" evidence="1">
    <location>
        <begin position="149"/>
        <end position="171"/>
    </location>
</feature>
<proteinExistence type="predicted"/>
<gene>
    <name evidence="2" type="ORF">DBRI00130_LOCUS9905</name>
</gene>
<dbReference type="EMBL" id="HBNS01012272">
    <property type="protein sequence ID" value="CAE4597711.1"/>
    <property type="molecule type" value="Transcribed_RNA"/>
</dbReference>
<feature type="transmembrane region" description="Helical" evidence="1">
    <location>
        <begin position="20"/>
        <end position="37"/>
    </location>
</feature>